<dbReference type="AlphaFoldDB" id="A0AAN9STX8"/>
<dbReference type="PANTHER" id="PTHR31851">
    <property type="entry name" value="FE(2+)/MN(2+) TRANSPORTER PCL1"/>
    <property type="match status" value="1"/>
</dbReference>
<evidence type="ECO:0000313" key="11">
    <source>
        <dbReference type="Proteomes" id="UP001386955"/>
    </source>
</evidence>
<evidence type="ECO:0000256" key="9">
    <source>
        <dbReference type="RuleBase" id="RU369115"/>
    </source>
</evidence>
<keyword evidence="7 9" id="KW-0472">Membrane</keyword>
<organism evidence="10 11">
    <name type="scientific">Psophocarpus tetragonolobus</name>
    <name type="common">Winged bean</name>
    <name type="synonym">Dolichos tetragonolobus</name>
    <dbReference type="NCBI Taxonomy" id="3891"/>
    <lineage>
        <taxon>Eukaryota</taxon>
        <taxon>Viridiplantae</taxon>
        <taxon>Streptophyta</taxon>
        <taxon>Embryophyta</taxon>
        <taxon>Tracheophyta</taxon>
        <taxon>Spermatophyta</taxon>
        <taxon>Magnoliopsida</taxon>
        <taxon>eudicotyledons</taxon>
        <taxon>Gunneridae</taxon>
        <taxon>Pentapetalae</taxon>
        <taxon>rosids</taxon>
        <taxon>fabids</taxon>
        <taxon>Fabales</taxon>
        <taxon>Fabaceae</taxon>
        <taxon>Papilionoideae</taxon>
        <taxon>50 kb inversion clade</taxon>
        <taxon>NPAAA clade</taxon>
        <taxon>indigoferoid/millettioid clade</taxon>
        <taxon>Phaseoleae</taxon>
        <taxon>Psophocarpus</taxon>
    </lineage>
</organism>
<keyword evidence="9" id="KW-0813">Transport</keyword>
<dbReference type="GO" id="GO:0005774">
    <property type="term" value="C:vacuolar membrane"/>
    <property type="evidence" value="ECO:0007669"/>
    <property type="project" value="UniProtKB-SubCell"/>
</dbReference>
<evidence type="ECO:0000313" key="10">
    <source>
        <dbReference type="EMBL" id="KAK7400273.1"/>
    </source>
</evidence>
<comment type="subcellular location">
    <subcellularLocation>
        <location evidence="1 9">Vacuole membrane</location>
        <topology evidence="1 9">Multi-pass membrane protein</topology>
    </subcellularLocation>
</comment>
<accession>A0AAN9STX8</accession>
<evidence type="ECO:0000256" key="1">
    <source>
        <dbReference type="ARBA" id="ARBA00004128"/>
    </source>
</evidence>
<sequence>MASCTLGCSSNDMPINHIEILVHSNDIEAKPSQDTEENNIEYSRRAQWLRAAVLGAKHGLVSVTLVMMGVEALNEDITTMLLAGFAGLVAGACSMPIEESASIDTHRDTEIAQMKVHHNKHKEVEEDDKLLNPFQASIASAFGFSIGAMLPLIAAIFIMDYKIRLLVVVAVAILAMLVFGGAGIVLGKNKTPVERTWDQSADWRLDDYGYYFWL</sequence>
<keyword evidence="3" id="KW-0408">Iron</keyword>
<protein>
    <recommendedName>
        <fullName evidence="9">Vacuolar iron transporter</fullName>
    </recommendedName>
</protein>
<dbReference type="InterPro" id="IPR008217">
    <property type="entry name" value="Ccc1_fam"/>
</dbReference>
<name>A0AAN9STX8_PSOTE</name>
<dbReference type="GO" id="GO:0030026">
    <property type="term" value="P:intracellular manganese ion homeostasis"/>
    <property type="evidence" value="ECO:0007669"/>
    <property type="project" value="InterPro"/>
</dbReference>
<feature type="transmembrane region" description="Helical" evidence="9">
    <location>
        <begin position="138"/>
        <end position="159"/>
    </location>
</feature>
<keyword evidence="9" id="KW-0406">Ion transport</keyword>
<keyword evidence="4 9" id="KW-0926">Vacuole</keyword>
<comment type="similarity">
    <text evidence="2 9">Belongs to the CCC1 family.</text>
</comment>
<comment type="function">
    <text evidence="9">Vacuolar Fe(2+) uptake transporter.</text>
</comment>
<proteinExistence type="inferred from homology"/>
<comment type="caution">
    <text evidence="9">Lacks conserved residue(s) required for the propagation of feature annotation.</text>
</comment>
<dbReference type="GO" id="GO:0005381">
    <property type="term" value="F:iron ion transmembrane transporter activity"/>
    <property type="evidence" value="ECO:0007669"/>
    <property type="project" value="UniProtKB-UniRule"/>
</dbReference>
<evidence type="ECO:0000256" key="4">
    <source>
        <dbReference type="ARBA" id="ARBA00022554"/>
    </source>
</evidence>
<feature type="transmembrane region" description="Helical" evidence="9">
    <location>
        <begin position="165"/>
        <end position="186"/>
    </location>
</feature>
<dbReference type="EMBL" id="JAYMYS010000003">
    <property type="protein sequence ID" value="KAK7400273.1"/>
    <property type="molecule type" value="Genomic_DNA"/>
</dbReference>
<keyword evidence="3" id="KW-0410">Iron transport</keyword>
<reference evidence="10 11" key="1">
    <citation type="submission" date="2024-01" db="EMBL/GenBank/DDBJ databases">
        <title>The genomes of 5 underutilized Papilionoideae crops provide insights into root nodulation and disease resistanc.</title>
        <authorList>
            <person name="Jiang F."/>
        </authorList>
    </citation>
    <scope>NUCLEOTIDE SEQUENCE [LARGE SCALE GENOMIC DNA]</scope>
    <source>
        <strain evidence="10">DUOXIRENSHENG_FW03</strain>
        <tissue evidence="10">Leaves</tissue>
    </source>
</reference>
<evidence type="ECO:0000256" key="5">
    <source>
        <dbReference type="ARBA" id="ARBA00022692"/>
    </source>
</evidence>
<dbReference type="Proteomes" id="UP001386955">
    <property type="component" value="Unassembled WGS sequence"/>
</dbReference>
<comment type="caution">
    <text evidence="10">The sequence shown here is derived from an EMBL/GenBank/DDBJ whole genome shotgun (WGS) entry which is preliminary data.</text>
</comment>
<evidence type="ECO:0000256" key="2">
    <source>
        <dbReference type="ARBA" id="ARBA00007049"/>
    </source>
</evidence>
<dbReference type="GO" id="GO:0140315">
    <property type="term" value="F:iron ion sequestering activity"/>
    <property type="evidence" value="ECO:0007669"/>
    <property type="project" value="UniProtKB-UniRule"/>
</dbReference>
<keyword evidence="5 9" id="KW-0812">Transmembrane</keyword>
<keyword evidence="6 9" id="KW-1133">Transmembrane helix</keyword>
<gene>
    <name evidence="10" type="ORF">VNO78_11477</name>
</gene>
<keyword evidence="11" id="KW-1185">Reference proteome</keyword>
<feature type="transmembrane region" description="Helical" evidence="9">
    <location>
        <begin position="48"/>
        <end position="68"/>
    </location>
</feature>
<evidence type="ECO:0000256" key="8">
    <source>
        <dbReference type="ARBA" id="ARBA00044464"/>
    </source>
</evidence>
<comment type="catalytic activity">
    <reaction evidence="8">
        <text>Fe(2+)(in) = Fe(2+)(out)</text>
        <dbReference type="Rhea" id="RHEA:28486"/>
        <dbReference type="ChEBI" id="CHEBI:29033"/>
    </reaction>
    <physiologicalReaction direction="left-to-right" evidence="8">
        <dbReference type="Rhea" id="RHEA:28487"/>
    </physiologicalReaction>
</comment>
<evidence type="ECO:0000256" key="6">
    <source>
        <dbReference type="ARBA" id="ARBA00022989"/>
    </source>
</evidence>
<dbReference type="GO" id="GO:0005384">
    <property type="term" value="F:manganese ion transmembrane transporter activity"/>
    <property type="evidence" value="ECO:0007669"/>
    <property type="project" value="InterPro"/>
</dbReference>
<evidence type="ECO:0000256" key="7">
    <source>
        <dbReference type="ARBA" id="ARBA00023136"/>
    </source>
</evidence>
<evidence type="ECO:0000256" key="3">
    <source>
        <dbReference type="ARBA" id="ARBA00022496"/>
    </source>
</evidence>
<dbReference type="Pfam" id="PF01988">
    <property type="entry name" value="VIT1"/>
    <property type="match status" value="1"/>
</dbReference>